<dbReference type="Pfam" id="PF00383">
    <property type="entry name" value="dCMP_cyt_deam_1"/>
    <property type="match status" value="1"/>
</dbReference>
<reference evidence="3" key="1">
    <citation type="journal article" date="2021" name="Proc. Natl. Acad. Sci. U.S.A.">
        <title>Three genomes in the algal genus Volvox reveal the fate of a haploid sex-determining region after a transition to homothallism.</title>
        <authorList>
            <person name="Yamamoto K."/>
            <person name="Hamaji T."/>
            <person name="Kawai-Toyooka H."/>
            <person name="Matsuzaki R."/>
            <person name="Takahashi F."/>
            <person name="Nishimura Y."/>
            <person name="Kawachi M."/>
            <person name="Noguchi H."/>
            <person name="Minakuchi Y."/>
            <person name="Umen J.G."/>
            <person name="Toyoda A."/>
            <person name="Nozaki H."/>
        </authorList>
    </citation>
    <scope>NUCLEOTIDE SEQUENCE</scope>
    <source>
        <strain evidence="3">NIES-3786</strain>
    </source>
</reference>
<keyword evidence="4" id="KW-1185">Reference proteome</keyword>
<dbReference type="SUPFAM" id="SSF53927">
    <property type="entry name" value="Cytidine deaminase-like"/>
    <property type="match status" value="1"/>
</dbReference>
<protein>
    <recommendedName>
        <fullName evidence="2">CMP/dCMP-type deaminase domain-containing protein</fullName>
    </recommendedName>
</protein>
<proteinExistence type="predicted"/>
<dbReference type="InterPro" id="IPR016193">
    <property type="entry name" value="Cytidine_deaminase-like"/>
</dbReference>
<gene>
    <name evidence="3" type="ORF">Vretifemale_897</name>
</gene>
<sequence length="117" mass="12873">VKFRMSSSPPSLPDHASTSRARKQGWTEQHISYMCQALAQAHEAWACREVPVGCVVVRDGEVIGRGHNLTNKTRNVSFILLRSSKRFGIPSMTCVVSGFSPGNPSCRDNCHRPNACC</sequence>
<evidence type="ECO:0000313" key="3">
    <source>
        <dbReference type="EMBL" id="GIL70061.1"/>
    </source>
</evidence>
<dbReference type="OrthoDB" id="659at2759"/>
<dbReference type="EMBL" id="BNCP01000002">
    <property type="protein sequence ID" value="GIL70061.1"/>
    <property type="molecule type" value="Genomic_DNA"/>
</dbReference>
<feature type="domain" description="CMP/dCMP-type deaminase" evidence="2">
    <location>
        <begin position="28"/>
        <end position="117"/>
    </location>
</feature>
<comment type="caution">
    <text evidence="3">The sequence shown here is derived from an EMBL/GenBank/DDBJ whole genome shotgun (WGS) entry which is preliminary data.</text>
</comment>
<dbReference type="AlphaFoldDB" id="A0A8J4BUY1"/>
<evidence type="ECO:0000259" key="2">
    <source>
        <dbReference type="PROSITE" id="PS51747"/>
    </source>
</evidence>
<dbReference type="Proteomes" id="UP000747110">
    <property type="component" value="Unassembled WGS sequence"/>
</dbReference>
<feature type="region of interest" description="Disordered" evidence="1">
    <location>
        <begin position="1"/>
        <end position="23"/>
    </location>
</feature>
<dbReference type="PROSITE" id="PS51747">
    <property type="entry name" value="CYT_DCMP_DEAMINASES_2"/>
    <property type="match status" value="1"/>
</dbReference>
<dbReference type="Gene3D" id="3.40.140.10">
    <property type="entry name" value="Cytidine Deaminase, domain 2"/>
    <property type="match status" value="1"/>
</dbReference>
<feature type="non-terminal residue" evidence="3">
    <location>
        <position position="1"/>
    </location>
</feature>
<evidence type="ECO:0000256" key="1">
    <source>
        <dbReference type="SAM" id="MobiDB-lite"/>
    </source>
</evidence>
<dbReference type="InterPro" id="IPR002125">
    <property type="entry name" value="CMP_dCMP_dom"/>
</dbReference>
<evidence type="ECO:0000313" key="4">
    <source>
        <dbReference type="Proteomes" id="UP000747110"/>
    </source>
</evidence>
<name>A0A8J4BUY1_9CHLO</name>
<organism evidence="3 4">
    <name type="scientific">Volvox reticuliferus</name>
    <dbReference type="NCBI Taxonomy" id="1737510"/>
    <lineage>
        <taxon>Eukaryota</taxon>
        <taxon>Viridiplantae</taxon>
        <taxon>Chlorophyta</taxon>
        <taxon>core chlorophytes</taxon>
        <taxon>Chlorophyceae</taxon>
        <taxon>CS clade</taxon>
        <taxon>Chlamydomonadales</taxon>
        <taxon>Volvocaceae</taxon>
        <taxon>Volvox</taxon>
    </lineage>
</organism>
<dbReference type="GO" id="GO:0003824">
    <property type="term" value="F:catalytic activity"/>
    <property type="evidence" value="ECO:0007669"/>
    <property type="project" value="InterPro"/>
</dbReference>
<accession>A0A8J4BUY1</accession>